<evidence type="ECO:0000313" key="3">
    <source>
        <dbReference type="Proteomes" id="UP000280696"/>
    </source>
</evidence>
<dbReference type="Proteomes" id="UP000280696">
    <property type="component" value="Unassembled WGS sequence"/>
</dbReference>
<dbReference type="OrthoDB" id="9802987at2"/>
<evidence type="ECO:0000256" key="1">
    <source>
        <dbReference type="ARBA" id="ARBA00022679"/>
    </source>
</evidence>
<dbReference type="PANTHER" id="PTHR32385:SF15">
    <property type="entry name" value="INOSITOL PHOSPHOCERAMIDE MANNOSYLTRANSFERASE 1"/>
    <property type="match status" value="1"/>
</dbReference>
<accession>A0A3A9A890</accession>
<organism evidence="2 3">
    <name type="scientific">Parablautia intestinalis</name>
    <dbReference type="NCBI Taxonomy" id="2320100"/>
    <lineage>
        <taxon>Bacteria</taxon>
        <taxon>Bacillati</taxon>
        <taxon>Bacillota</taxon>
        <taxon>Clostridia</taxon>
        <taxon>Lachnospirales</taxon>
        <taxon>Lachnospiraceae</taxon>
        <taxon>Parablautia</taxon>
    </lineage>
</organism>
<dbReference type="InterPro" id="IPR007577">
    <property type="entry name" value="GlycoTrfase_DXD_sugar-bd_CS"/>
</dbReference>
<dbReference type="EMBL" id="RAYQ01000038">
    <property type="protein sequence ID" value="RKI87607.1"/>
    <property type="molecule type" value="Genomic_DNA"/>
</dbReference>
<reference evidence="2 3" key="1">
    <citation type="submission" date="2018-09" db="EMBL/GenBank/DDBJ databases">
        <title>Murine metabolic-syndrome-specific gut microbial biobank.</title>
        <authorList>
            <person name="Liu C."/>
        </authorList>
    </citation>
    <scope>NUCLEOTIDE SEQUENCE [LARGE SCALE GENOMIC DNA]</scope>
    <source>
        <strain evidence="2 3">0.1xD8-82</strain>
    </source>
</reference>
<proteinExistence type="predicted"/>
<dbReference type="Gene3D" id="3.90.550.20">
    <property type="match status" value="1"/>
</dbReference>
<dbReference type="AlphaFoldDB" id="A0A3A9A890"/>
<dbReference type="GO" id="GO:0016020">
    <property type="term" value="C:membrane"/>
    <property type="evidence" value="ECO:0007669"/>
    <property type="project" value="GOC"/>
</dbReference>
<protein>
    <recommendedName>
        <fullName evidence="4">Glycosyl transferase</fullName>
    </recommendedName>
</protein>
<gene>
    <name evidence="2" type="ORF">D7V94_20695</name>
</gene>
<comment type="caution">
    <text evidence="2">The sequence shown here is derived from an EMBL/GenBank/DDBJ whole genome shotgun (WGS) entry which is preliminary data.</text>
</comment>
<name>A0A3A9A890_9FIRM</name>
<dbReference type="PANTHER" id="PTHR32385">
    <property type="entry name" value="MANNOSYL PHOSPHORYLINOSITOL CERAMIDE SYNTHASE"/>
    <property type="match status" value="1"/>
</dbReference>
<keyword evidence="3" id="KW-1185">Reference proteome</keyword>
<dbReference type="InterPro" id="IPR051706">
    <property type="entry name" value="Glycosyltransferase_domain"/>
</dbReference>
<sequence length="368" mass="43003">MLQICNCDLRLFREKIKGKKLFIWGGGNRAELCYKEWGISENITAIVDNNEKMWNKGWHIDNRILCINKEMMVSDICTYGISNCVLLITSVFYSMDIIEELDEIGELDGLETYVASLISEYYTAQEFEFTKGIQKIPKKIHYCWFGKKSLPDKLKNYIKTWKKFCPDYDVIRWDESNYDITKNQYMNEAYCEGKYGFVPDYARLDIIYNHGGIYLDTDIELCKNLDNLLCDNSFFSVDFEGCVNAGSGFGAVPHNPIIGDMRKVYENEHFIYSDGNLNLKPCQHYQNPVLKKYGFEITQRYQKINGNVLYPCEVLAPIATYSGNERFTEKTHSIHRAELSWISEEDSMARERFRNKIRNRISEKQVCS</sequence>
<evidence type="ECO:0008006" key="4">
    <source>
        <dbReference type="Google" id="ProtNLM"/>
    </source>
</evidence>
<dbReference type="InterPro" id="IPR029044">
    <property type="entry name" value="Nucleotide-diphossugar_trans"/>
</dbReference>
<dbReference type="RefSeq" id="WP_120472194.1">
    <property type="nucleotide sequence ID" value="NZ_RAYQ01000038.1"/>
</dbReference>
<dbReference type="Pfam" id="PF04488">
    <property type="entry name" value="Gly_transf_sug"/>
    <property type="match status" value="1"/>
</dbReference>
<dbReference type="GO" id="GO:0000030">
    <property type="term" value="F:mannosyltransferase activity"/>
    <property type="evidence" value="ECO:0007669"/>
    <property type="project" value="TreeGrafter"/>
</dbReference>
<evidence type="ECO:0000313" key="2">
    <source>
        <dbReference type="EMBL" id="RKI87607.1"/>
    </source>
</evidence>
<dbReference type="GO" id="GO:0051999">
    <property type="term" value="P:mannosyl-inositol phosphorylceramide biosynthetic process"/>
    <property type="evidence" value="ECO:0007669"/>
    <property type="project" value="TreeGrafter"/>
</dbReference>
<keyword evidence="1" id="KW-0808">Transferase</keyword>
<dbReference type="SUPFAM" id="SSF53448">
    <property type="entry name" value="Nucleotide-diphospho-sugar transferases"/>
    <property type="match status" value="1"/>
</dbReference>